<keyword evidence="2" id="KW-1185">Reference proteome</keyword>
<dbReference type="EMBL" id="JACHKS010000001">
    <property type="protein sequence ID" value="MBB6331817.1"/>
    <property type="molecule type" value="Genomic_DNA"/>
</dbReference>
<organism evidence="1 2">
    <name type="scientific">Chryseobacterium sediminis</name>
    <dbReference type="NCBI Taxonomy" id="1679494"/>
    <lineage>
        <taxon>Bacteria</taxon>
        <taxon>Pseudomonadati</taxon>
        <taxon>Bacteroidota</taxon>
        <taxon>Flavobacteriia</taxon>
        <taxon>Flavobacteriales</taxon>
        <taxon>Weeksellaceae</taxon>
        <taxon>Chryseobacterium group</taxon>
        <taxon>Chryseobacterium</taxon>
    </lineage>
</organism>
<evidence type="ECO:0000313" key="2">
    <source>
        <dbReference type="Proteomes" id="UP000587367"/>
    </source>
</evidence>
<evidence type="ECO:0000313" key="1">
    <source>
        <dbReference type="EMBL" id="MBB6331817.1"/>
    </source>
</evidence>
<reference evidence="1 2" key="1">
    <citation type="submission" date="2020-08" db="EMBL/GenBank/DDBJ databases">
        <title>Functional genomics of gut bacteria from endangered species of beetles.</title>
        <authorList>
            <person name="Carlos-Shanley C."/>
        </authorList>
    </citation>
    <scope>NUCLEOTIDE SEQUENCE [LARGE SCALE GENOMIC DNA]</scope>
    <source>
        <strain evidence="1 2">S00068</strain>
    </source>
</reference>
<dbReference type="RefSeq" id="WP_262889289.1">
    <property type="nucleotide sequence ID" value="NZ_JACHKS010000001.1"/>
</dbReference>
<dbReference type="Proteomes" id="UP000587367">
    <property type="component" value="Unassembled WGS sequence"/>
</dbReference>
<proteinExistence type="predicted"/>
<sequence>MITHSVERSIPETEAAFSRVILVTCIAVGTYPCQGTFAKKT</sequence>
<gene>
    <name evidence="1" type="ORF">HNP24_002767</name>
</gene>
<accession>A0ABR6Q3D3</accession>
<comment type="caution">
    <text evidence="1">The sequence shown here is derived from an EMBL/GenBank/DDBJ whole genome shotgun (WGS) entry which is preliminary data.</text>
</comment>
<name>A0ABR6Q3D3_9FLAO</name>
<protein>
    <submittedName>
        <fullName evidence="1">Uncharacterized protein</fullName>
    </submittedName>
</protein>